<feature type="domain" description="C2" evidence="1">
    <location>
        <begin position="1"/>
        <end position="119"/>
    </location>
</feature>
<dbReference type="InterPro" id="IPR044750">
    <property type="entry name" value="C2_SRC2/BAP"/>
</dbReference>
<evidence type="ECO:0000313" key="2">
    <source>
        <dbReference type="EMBL" id="KAG7542746.1"/>
    </source>
</evidence>
<organism evidence="2 3">
    <name type="scientific">Arabidopsis thaliana x Arabidopsis arenosa</name>
    <dbReference type="NCBI Taxonomy" id="1240361"/>
    <lineage>
        <taxon>Eukaryota</taxon>
        <taxon>Viridiplantae</taxon>
        <taxon>Streptophyta</taxon>
        <taxon>Embryophyta</taxon>
        <taxon>Tracheophyta</taxon>
        <taxon>Spermatophyta</taxon>
        <taxon>Magnoliopsida</taxon>
        <taxon>eudicotyledons</taxon>
        <taxon>Gunneridae</taxon>
        <taxon>Pentapetalae</taxon>
        <taxon>rosids</taxon>
        <taxon>malvids</taxon>
        <taxon>Brassicales</taxon>
        <taxon>Brassicaceae</taxon>
        <taxon>Camelineae</taxon>
        <taxon>Arabidopsis</taxon>
    </lineage>
</organism>
<feature type="domain" description="C2" evidence="1">
    <location>
        <begin position="177"/>
        <end position="306"/>
    </location>
</feature>
<dbReference type="Proteomes" id="UP000694240">
    <property type="component" value="Chromosome 12"/>
</dbReference>
<dbReference type="AlphaFoldDB" id="A0A8T1Y6J1"/>
<dbReference type="PANTHER" id="PTHR32246">
    <property type="entry name" value="INGRESSION PROTEIN FIC1"/>
    <property type="match status" value="1"/>
</dbReference>
<dbReference type="PROSITE" id="PS50004">
    <property type="entry name" value="C2"/>
    <property type="match status" value="2"/>
</dbReference>
<sequence length="469" mass="51904">MSPPREKKNPTLELKIISANDVSLINVVDKMDIYAVVSITGHNIQKRQGAKTPIDFYGGSNPTWNHTMKFSVNEEEALLTLKVKLFSYWLEGENDLYLGEVHVSVQELLASNPLPPLTNGNEYNFELVTYPLKIMERTKGTLSFSYRLYTAVPVDDMYPSAPDYSLSYGQPVYPNPDPESSGQSVMYSPQLQTTVTKLTLELMIKSAKDISKVNIGNEMSVYASVMILEGKKTTTTNTPITYCAYRNPRWDHEIKFDLDEKLVRDGCLTLVVKLIGVRTILEDKDIGEVKVPIKELFGSNQPSLLSTNSGDDNNGISLVTRGVRVTGSSKEKGTLSFTYRFLAEQAPQQFIVNPGHATLGYPIVQPEANVGTRNGQLPVYMQSQYNQSHGYQDYSPPQMQLIATTKLAISTPTAPPATTAYTIAIAITITTIFSTTTATGTTSKIVITATTISINTIRVTYTNCLCLWL</sequence>
<dbReference type="SMART" id="SM00239">
    <property type="entry name" value="C2"/>
    <property type="match status" value="2"/>
</dbReference>
<dbReference type="EMBL" id="JAEFBK010000012">
    <property type="protein sequence ID" value="KAG7542746.1"/>
    <property type="molecule type" value="Genomic_DNA"/>
</dbReference>
<dbReference type="CDD" id="cd04051">
    <property type="entry name" value="C2_SRC2_like"/>
    <property type="match status" value="1"/>
</dbReference>
<dbReference type="PANTHER" id="PTHR32246:SF137">
    <property type="entry name" value="CALCIUM-DEPENDENT LIPID-BINDING (CALB DOMAIN) FAMILY PROTEIN"/>
    <property type="match status" value="1"/>
</dbReference>
<evidence type="ECO:0000259" key="1">
    <source>
        <dbReference type="PROSITE" id="PS50004"/>
    </source>
</evidence>
<dbReference type="GO" id="GO:0006952">
    <property type="term" value="P:defense response"/>
    <property type="evidence" value="ECO:0007669"/>
    <property type="project" value="InterPro"/>
</dbReference>
<keyword evidence="3" id="KW-1185">Reference proteome</keyword>
<protein>
    <submittedName>
        <fullName evidence="2">C2 domain</fullName>
    </submittedName>
</protein>
<reference evidence="2 3" key="1">
    <citation type="submission" date="2020-12" db="EMBL/GenBank/DDBJ databases">
        <title>Concerted genomic and epigenomic changes stabilize Arabidopsis allopolyploids.</title>
        <authorList>
            <person name="Chen Z."/>
        </authorList>
    </citation>
    <scope>NUCLEOTIDE SEQUENCE [LARGE SCALE GENOMIC DNA]</scope>
    <source>
        <strain evidence="2">Allo738</strain>
        <tissue evidence="2">Leaf</tissue>
    </source>
</reference>
<dbReference type="InterPro" id="IPR000008">
    <property type="entry name" value="C2_dom"/>
</dbReference>
<proteinExistence type="predicted"/>
<comment type="caution">
    <text evidence="2">The sequence shown here is derived from an EMBL/GenBank/DDBJ whole genome shotgun (WGS) entry which is preliminary data.</text>
</comment>
<gene>
    <name evidence="2" type="ORF">ISN45_Aa07g027030</name>
</gene>
<dbReference type="Pfam" id="PF00168">
    <property type="entry name" value="C2"/>
    <property type="match status" value="2"/>
</dbReference>
<accession>A0A8T1Y6J1</accession>
<evidence type="ECO:0000313" key="3">
    <source>
        <dbReference type="Proteomes" id="UP000694240"/>
    </source>
</evidence>
<name>A0A8T1Y6J1_9BRAS</name>